<dbReference type="OrthoDB" id="10051592at2759"/>
<accession>A0A815DMK5</accession>
<keyword evidence="2" id="KW-1185">Reference proteome</keyword>
<reference evidence="1" key="1">
    <citation type="submission" date="2021-02" db="EMBL/GenBank/DDBJ databases">
        <authorList>
            <person name="Nowell W R."/>
        </authorList>
    </citation>
    <scope>NUCLEOTIDE SEQUENCE</scope>
</reference>
<comment type="caution">
    <text evidence="1">The sequence shown here is derived from an EMBL/GenBank/DDBJ whole genome shotgun (WGS) entry which is preliminary data.</text>
</comment>
<evidence type="ECO:0008006" key="3">
    <source>
        <dbReference type="Google" id="ProtNLM"/>
    </source>
</evidence>
<evidence type="ECO:0000313" key="1">
    <source>
        <dbReference type="EMBL" id="CAF1299839.1"/>
    </source>
</evidence>
<name>A0A815DMK5_9BILA</name>
<dbReference type="EMBL" id="CAJNOM010000265">
    <property type="protein sequence ID" value="CAF1299839.1"/>
    <property type="molecule type" value="Genomic_DNA"/>
</dbReference>
<protein>
    <recommendedName>
        <fullName evidence="3">Retrotransposon gag domain-containing protein</fullName>
    </recommendedName>
</protein>
<dbReference type="Proteomes" id="UP000663832">
    <property type="component" value="Unassembled WGS sequence"/>
</dbReference>
<evidence type="ECO:0000313" key="2">
    <source>
        <dbReference type="Proteomes" id="UP000663832"/>
    </source>
</evidence>
<gene>
    <name evidence="1" type="ORF">QVE165_LOCUS31181</name>
</gene>
<organism evidence="1 2">
    <name type="scientific">Adineta steineri</name>
    <dbReference type="NCBI Taxonomy" id="433720"/>
    <lineage>
        <taxon>Eukaryota</taxon>
        <taxon>Metazoa</taxon>
        <taxon>Spiralia</taxon>
        <taxon>Gnathifera</taxon>
        <taxon>Rotifera</taxon>
        <taxon>Eurotatoria</taxon>
        <taxon>Bdelloidea</taxon>
        <taxon>Adinetida</taxon>
        <taxon>Adinetidae</taxon>
        <taxon>Adineta</taxon>
    </lineage>
</organism>
<sequence>MSKDFASYFKETTSKLKDNKREWNYMNINMKWSMDKLNHISNSAVILPTRSARQEQEWYECRQGEEESIHEFIIRLRTLWVE</sequence>
<proteinExistence type="predicted"/>
<dbReference type="AlphaFoldDB" id="A0A815DMK5"/>